<dbReference type="PANTHER" id="PTHR43236:SF2">
    <property type="entry name" value="BLL0069 PROTEIN"/>
    <property type="match status" value="1"/>
</dbReference>
<name>A0A839N4E5_9MICO</name>
<keyword evidence="3" id="KW-1185">Reference proteome</keyword>
<dbReference type="Proteomes" id="UP000559182">
    <property type="component" value="Unassembled WGS sequence"/>
</dbReference>
<feature type="domain" description="HTH cro/C1-type" evidence="1">
    <location>
        <begin position="77"/>
        <end position="133"/>
    </location>
</feature>
<proteinExistence type="predicted"/>
<dbReference type="SMART" id="SM00530">
    <property type="entry name" value="HTH_XRE"/>
    <property type="match status" value="2"/>
</dbReference>
<dbReference type="PROSITE" id="PS50943">
    <property type="entry name" value="HTH_CROC1"/>
    <property type="match status" value="2"/>
</dbReference>
<evidence type="ECO:0000313" key="3">
    <source>
        <dbReference type="Proteomes" id="UP000559182"/>
    </source>
</evidence>
<dbReference type="SUPFAM" id="SSF47413">
    <property type="entry name" value="lambda repressor-like DNA-binding domains"/>
    <property type="match status" value="2"/>
</dbReference>
<protein>
    <submittedName>
        <fullName evidence="2">Transcriptional regulator with XRE-family HTH domain</fullName>
    </submittedName>
</protein>
<dbReference type="InterPro" id="IPR052345">
    <property type="entry name" value="Rad_response_metalloprotease"/>
</dbReference>
<evidence type="ECO:0000313" key="2">
    <source>
        <dbReference type="EMBL" id="MBB2892177.1"/>
    </source>
</evidence>
<comment type="caution">
    <text evidence="2">The sequence shown here is derived from an EMBL/GenBank/DDBJ whole genome shotgun (WGS) entry which is preliminary data.</text>
</comment>
<gene>
    <name evidence="2" type="ORF">FHU39_002161</name>
</gene>
<dbReference type="InterPro" id="IPR010982">
    <property type="entry name" value="Lambda_DNA-bd_dom_sf"/>
</dbReference>
<dbReference type="InterPro" id="IPR001387">
    <property type="entry name" value="Cro/C1-type_HTH"/>
</dbReference>
<organism evidence="2 3">
    <name type="scientific">Flexivirga oryzae</name>
    <dbReference type="NCBI Taxonomy" id="1794944"/>
    <lineage>
        <taxon>Bacteria</taxon>
        <taxon>Bacillati</taxon>
        <taxon>Actinomycetota</taxon>
        <taxon>Actinomycetes</taxon>
        <taxon>Micrococcales</taxon>
        <taxon>Dermacoccaceae</taxon>
        <taxon>Flexivirga</taxon>
    </lineage>
</organism>
<accession>A0A839N4E5</accession>
<dbReference type="PANTHER" id="PTHR43236">
    <property type="entry name" value="ANTITOXIN HIGA1"/>
    <property type="match status" value="1"/>
</dbReference>
<evidence type="ECO:0000259" key="1">
    <source>
        <dbReference type="PROSITE" id="PS50943"/>
    </source>
</evidence>
<dbReference type="RefSeq" id="WP_183320326.1">
    <property type="nucleotide sequence ID" value="NZ_JACHVQ010000001.1"/>
</dbReference>
<dbReference type="AlphaFoldDB" id="A0A839N4E5"/>
<dbReference type="Pfam" id="PF01381">
    <property type="entry name" value="HTH_3"/>
    <property type="match status" value="2"/>
</dbReference>
<feature type="domain" description="HTH cro/C1-type" evidence="1">
    <location>
        <begin position="12"/>
        <end position="67"/>
    </location>
</feature>
<reference evidence="2 3" key="1">
    <citation type="submission" date="2020-08" db="EMBL/GenBank/DDBJ databases">
        <title>Sequencing the genomes of 1000 actinobacteria strains.</title>
        <authorList>
            <person name="Klenk H.-P."/>
        </authorList>
    </citation>
    <scope>NUCLEOTIDE SEQUENCE [LARGE SCALE GENOMIC DNA]</scope>
    <source>
        <strain evidence="2 3">DSM 105369</strain>
    </source>
</reference>
<dbReference type="CDD" id="cd00093">
    <property type="entry name" value="HTH_XRE"/>
    <property type="match status" value="2"/>
</dbReference>
<dbReference type="EMBL" id="JACHVQ010000001">
    <property type="protein sequence ID" value="MBB2892177.1"/>
    <property type="molecule type" value="Genomic_DNA"/>
</dbReference>
<dbReference type="GO" id="GO:0003677">
    <property type="term" value="F:DNA binding"/>
    <property type="evidence" value="ECO:0007669"/>
    <property type="project" value="InterPro"/>
</dbReference>
<dbReference type="Gene3D" id="1.10.260.40">
    <property type="entry name" value="lambda repressor-like DNA-binding domains"/>
    <property type="match status" value="2"/>
</dbReference>
<sequence>MSGHSPFRAEALRDARVNAGLTQHQLANRIGVAGGERVSRWELGTSTPTPAILSKLAKVLGVRIADLLADADGPADLRLLRLEAGYGSRETARRAHLAAATYIRWEAGAFSRMPADAELTPLARVLDVRLKVLRDALEESRRRREV</sequence>